<dbReference type="PANTHER" id="PTHR24113">
    <property type="entry name" value="RAN GTPASE-ACTIVATING PROTEIN 1"/>
    <property type="match status" value="1"/>
</dbReference>
<dbReference type="GO" id="GO:0005634">
    <property type="term" value="C:nucleus"/>
    <property type="evidence" value="ECO:0007669"/>
    <property type="project" value="TreeGrafter"/>
</dbReference>
<dbReference type="InterPro" id="IPR027038">
    <property type="entry name" value="RanGap"/>
</dbReference>
<accession>A0A815NAL9</accession>
<dbReference type="GO" id="GO:0005829">
    <property type="term" value="C:cytosol"/>
    <property type="evidence" value="ECO:0007669"/>
    <property type="project" value="TreeGrafter"/>
</dbReference>
<keyword evidence="3" id="KW-0677">Repeat</keyword>
<evidence type="ECO:0000313" key="5">
    <source>
        <dbReference type="EMBL" id="CAF4110821.1"/>
    </source>
</evidence>
<proteinExistence type="predicted"/>
<gene>
    <name evidence="5" type="ORF">FNK824_LOCUS31844</name>
    <name evidence="4" type="ORF">SEV965_LOCUS32671</name>
</gene>
<dbReference type="Gene3D" id="3.80.10.10">
    <property type="entry name" value="Ribonuclease Inhibitor"/>
    <property type="match status" value="2"/>
</dbReference>
<dbReference type="Proteomes" id="UP000663889">
    <property type="component" value="Unassembled WGS sequence"/>
</dbReference>
<dbReference type="PANTHER" id="PTHR24113:SF12">
    <property type="entry name" value="RAN GTPASE-ACTIVATING PROTEIN 1"/>
    <property type="match status" value="1"/>
</dbReference>
<dbReference type="GO" id="GO:0031267">
    <property type="term" value="F:small GTPase binding"/>
    <property type="evidence" value="ECO:0007669"/>
    <property type="project" value="TreeGrafter"/>
</dbReference>
<name>A0A815NAL9_9BILA</name>
<dbReference type="SMART" id="SM00368">
    <property type="entry name" value="LRR_RI"/>
    <property type="match status" value="4"/>
</dbReference>
<keyword evidence="1" id="KW-0343">GTPase activation</keyword>
<keyword evidence="2" id="KW-0433">Leucine-rich repeat</keyword>
<evidence type="ECO:0000256" key="2">
    <source>
        <dbReference type="ARBA" id="ARBA00022614"/>
    </source>
</evidence>
<reference evidence="4" key="1">
    <citation type="submission" date="2021-02" db="EMBL/GenBank/DDBJ databases">
        <authorList>
            <person name="Nowell W R."/>
        </authorList>
    </citation>
    <scope>NUCLEOTIDE SEQUENCE</scope>
</reference>
<evidence type="ECO:0000256" key="3">
    <source>
        <dbReference type="ARBA" id="ARBA00022737"/>
    </source>
</evidence>
<evidence type="ECO:0000313" key="4">
    <source>
        <dbReference type="EMBL" id="CAF1429428.1"/>
    </source>
</evidence>
<dbReference type="SUPFAM" id="SSF52047">
    <property type="entry name" value="RNI-like"/>
    <property type="match status" value="1"/>
</dbReference>
<evidence type="ECO:0000256" key="1">
    <source>
        <dbReference type="ARBA" id="ARBA00022468"/>
    </source>
</evidence>
<dbReference type="GO" id="GO:0006913">
    <property type="term" value="P:nucleocytoplasmic transport"/>
    <property type="evidence" value="ECO:0007669"/>
    <property type="project" value="TreeGrafter"/>
</dbReference>
<protein>
    <submittedName>
        <fullName evidence="4">Uncharacterized protein</fullName>
    </submittedName>
</protein>
<evidence type="ECO:0000313" key="6">
    <source>
        <dbReference type="Proteomes" id="UP000663889"/>
    </source>
</evidence>
<dbReference type="Pfam" id="PF13516">
    <property type="entry name" value="LRR_6"/>
    <property type="match status" value="4"/>
</dbReference>
<dbReference type="InterPro" id="IPR001611">
    <property type="entry name" value="Leu-rich_rpt"/>
</dbReference>
<dbReference type="GO" id="GO:0048471">
    <property type="term" value="C:perinuclear region of cytoplasm"/>
    <property type="evidence" value="ECO:0007669"/>
    <property type="project" value="TreeGrafter"/>
</dbReference>
<dbReference type="GO" id="GO:0005096">
    <property type="term" value="F:GTPase activator activity"/>
    <property type="evidence" value="ECO:0007669"/>
    <property type="project" value="UniProtKB-KW"/>
</dbReference>
<dbReference type="EMBL" id="CAJNOU010004162">
    <property type="protein sequence ID" value="CAF1429428.1"/>
    <property type="molecule type" value="Genomic_DNA"/>
</dbReference>
<dbReference type="InterPro" id="IPR032675">
    <property type="entry name" value="LRR_dom_sf"/>
</dbReference>
<dbReference type="PROSITE" id="PS51450">
    <property type="entry name" value="LRR"/>
    <property type="match status" value="1"/>
</dbReference>
<dbReference type="EMBL" id="CAJOBE010010540">
    <property type="protein sequence ID" value="CAF4110821.1"/>
    <property type="molecule type" value="Genomic_DNA"/>
</dbReference>
<organism evidence="4 6">
    <name type="scientific">Rotaria sordida</name>
    <dbReference type="NCBI Taxonomy" id="392033"/>
    <lineage>
        <taxon>Eukaryota</taxon>
        <taxon>Metazoa</taxon>
        <taxon>Spiralia</taxon>
        <taxon>Gnathifera</taxon>
        <taxon>Rotifera</taxon>
        <taxon>Eurotatoria</taxon>
        <taxon>Bdelloidea</taxon>
        <taxon>Philodinida</taxon>
        <taxon>Philodinidae</taxon>
        <taxon>Rotaria</taxon>
    </lineage>
</organism>
<comment type="caution">
    <text evidence="4">The sequence shown here is derived from an EMBL/GenBank/DDBJ whole genome shotgun (WGS) entry which is preliminary data.</text>
</comment>
<dbReference type="AlphaFoldDB" id="A0A815NAL9"/>
<dbReference type="Proteomes" id="UP000663874">
    <property type="component" value="Unassembled WGS sequence"/>
</dbReference>
<sequence length="226" mass="26145">MAESNDNDNYYWNKNLLRTLKQYPDHQQRSFRNADLIDKDIPIIVQEALINKQCIELDMSSNRLTSEGARLLSNAFEQNTVLEMLNLSNNRIRDEGVQHLVTTLRTYRHLKHLRLGTNAITDIGAEHLARLLLENGLLKLLELSSNELTSRGVITLVQAVPHSRLEYFYIEGNRQVNDECIDAIIVMIRQSKYLKSISLADIDFSQKSKEKLRHVVKSKHPSFLYI</sequence>